<accession>A0A0B5DTL8</accession>
<keyword evidence="4" id="KW-1185">Reference proteome</keyword>
<dbReference type="Gene3D" id="3.20.20.140">
    <property type="entry name" value="Metal-dependent hydrolases"/>
    <property type="match status" value="1"/>
</dbReference>
<evidence type="ECO:0000259" key="2">
    <source>
        <dbReference type="Pfam" id="PF04909"/>
    </source>
</evidence>
<dbReference type="InterPro" id="IPR032466">
    <property type="entry name" value="Metal_Hydrolase"/>
</dbReference>
<evidence type="ECO:0000256" key="1">
    <source>
        <dbReference type="ARBA" id="ARBA00038310"/>
    </source>
</evidence>
<name>A0A0B5DTL8_9RHOB</name>
<dbReference type="PANTHER" id="PTHR43569">
    <property type="entry name" value="AMIDOHYDROLASE"/>
    <property type="match status" value="1"/>
</dbReference>
<evidence type="ECO:0000313" key="3">
    <source>
        <dbReference type="EMBL" id="AJE46778.1"/>
    </source>
</evidence>
<dbReference type="HOGENOM" id="CLU_044590_3_1_5"/>
<feature type="domain" description="Amidohydrolase-related" evidence="2">
    <location>
        <begin position="3"/>
        <end position="301"/>
    </location>
</feature>
<comment type="similarity">
    <text evidence="1">Belongs to the metallo-dependent hydrolases superfamily.</text>
</comment>
<dbReference type="SUPFAM" id="SSF51556">
    <property type="entry name" value="Metallo-dependent hydrolases"/>
    <property type="match status" value="1"/>
</dbReference>
<dbReference type="OrthoDB" id="9787654at2"/>
<protein>
    <submittedName>
        <fullName evidence="3">Amidohydrolase</fullName>
    </submittedName>
</protein>
<dbReference type="InterPro" id="IPR006680">
    <property type="entry name" value="Amidohydro-rel"/>
</dbReference>
<proteinExistence type="inferred from homology"/>
<reference evidence="3 4" key="1">
    <citation type="journal article" date="2014" name="Int. J. Syst. Evol. Microbiol.">
        <title>Celeribacter indicus sp. nov., a polycyclic aromatic hydrocarbon-degrading bacterium from deep-sea sediment and reclassification of Huaishuia halophila as Celeribacter halophilus comb. nov.</title>
        <authorList>
            <person name="Lai Q."/>
            <person name="Cao J."/>
            <person name="Yuan J."/>
            <person name="Li F."/>
            <person name="Shao Z."/>
        </authorList>
    </citation>
    <scope>NUCLEOTIDE SEQUENCE [LARGE SCALE GENOMIC DNA]</scope>
    <source>
        <strain evidence="3">P73</strain>
    </source>
</reference>
<dbReference type="STRING" id="1208324.P73_2063"/>
<dbReference type="GO" id="GO:0016787">
    <property type="term" value="F:hydrolase activity"/>
    <property type="evidence" value="ECO:0007669"/>
    <property type="project" value="UniProtKB-KW"/>
</dbReference>
<dbReference type="PANTHER" id="PTHR43569:SF1">
    <property type="entry name" value="BLL3371 PROTEIN"/>
    <property type="match status" value="1"/>
</dbReference>
<dbReference type="RefSeq" id="WP_052453159.1">
    <property type="nucleotide sequence ID" value="NZ_CP004393.1"/>
</dbReference>
<organism evidence="3 4">
    <name type="scientific">Celeribacter indicus</name>
    <dbReference type="NCBI Taxonomy" id="1208324"/>
    <lineage>
        <taxon>Bacteria</taxon>
        <taxon>Pseudomonadati</taxon>
        <taxon>Pseudomonadota</taxon>
        <taxon>Alphaproteobacteria</taxon>
        <taxon>Rhodobacterales</taxon>
        <taxon>Roseobacteraceae</taxon>
        <taxon>Celeribacter</taxon>
    </lineage>
</organism>
<dbReference type="Pfam" id="PF04909">
    <property type="entry name" value="Amidohydro_2"/>
    <property type="match status" value="1"/>
</dbReference>
<evidence type="ECO:0000313" key="4">
    <source>
        <dbReference type="Proteomes" id="UP000031521"/>
    </source>
</evidence>
<sequence length="307" mass="33062">MIVDPHFHFIEGAQAYLLDDLLADVATVPGITHLLFVECSFRWQGGQGSPSRRAIAETRAVARLAAEARRRGGPEIGTIGYVDLRDPQAEDLLQAHADVAEGGLRGIRNISTWHAREALRNRRMDPPRGLLADPDFVAGARLLARHGLPLDVWCYSEQLPELRALVGRVPELTVVLNHLGGPVDIGQGAGLGLWRREMDLLAQAPGLRVKLGGIGMPVFGFGFEARATPVGAGEMAEAWGPALRETIDRFGAGRCMFESNFPVDRAVISYADLWEAFGIVTAGLGEAARARLFGETAAAVYLAGPEA</sequence>
<dbReference type="EMBL" id="CP004393">
    <property type="protein sequence ID" value="AJE46778.1"/>
    <property type="molecule type" value="Genomic_DNA"/>
</dbReference>
<keyword evidence="3" id="KW-0378">Hydrolase</keyword>
<dbReference type="AlphaFoldDB" id="A0A0B5DTL8"/>
<dbReference type="Proteomes" id="UP000031521">
    <property type="component" value="Chromosome"/>
</dbReference>
<dbReference type="InterPro" id="IPR052350">
    <property type="entry name" value="Metallo-dep_Lactonases"/>
</dbReference>
<dbReference type="KEGG" id="cid:P73_2063"/>
<gene>
    <name evidence="3" type="ORF">P73_2063</name>
</gene>